<dbReference type="EMBL" id="CP028904">
    <property type="protein sequence ID" value="AWB07878.1"/>
    <property type="molecule type" value="Genomic_DNA"/>
</dbReference>
<name>A0A2R4VTV7_9PROT</name>
<evidence type="ECO:0000259" key="5">
    <source>
        <dbReference type="Pfam" id="PF00171"/>
    </source>
</evidence>
<dbReference type="SUPFAM" id="SSF53720">
    <property type="entry name" value="ALDH-like"/>
    <property type="match status" value="1"/>
</dbReference>
<dbReference type="InterPro" id="IPR016163">
    <property type="entry name" value="Ald_DH_C"/>
</dbReference>
<sequence>MTIMVDTTRFYIDGKWVQPQGSRLIDVINPATEEAVTQVALGTSADVDLAVAAARKAFESFSRTTPAERIDLLSAILAAYQRRIEEFGDAIRQEMGAPQGFACQVQAGIGVAHLAQTIETARSFPFEEDRGAQRILREPVGVVGLITPWNWPINQITCKVGPAIAAGCTMVLKPSELAPLSAALFTEVIHEAGVPAGVFNLVHGDGPEVGQAISAHPHIDMVSFTGSTRAGIAVAKMAADTVKRVTQELGGKSPNIILADADLAKAVSRGVERCFGNTGQSCNAPTRMLVPEVLYEQVAELAKQAAAKAVVGDPLDPATTHGPVSNANQFRKIQSLIETGIAEGAELLVGGPGRPEGLERGYFVRPTIFGRVTPDMTIAREEIFGPVLSIITYRDEEEAIRIANDTVYGLAGYVQTGDPAHGAAVARRLRAGTIYVNDPPWSPAVPFGGYGQSGNGREYAEFGLAEFVEIKGVVGA</sequence>
<keyword evidence="6" id="KW-0614">Plasmid</keyword>
<accession>A0A2R4VTV7</accession>
<dbReference type="OrthoDB" id="9772584at2"/>
<keyword evidence="7" id="KW-1185">Reference proteome</keyword>
<evidence type="ECO:0000256" key="1">
    <source>
        <dbReference type="ARBA" id="ARBA00009986"/>
    </source>
</evidence>
<dbReference type="PANTHER" id="PTHR42804">
    <property type="entry name" value="ALDEHYDE DEHYDROGENASE"/>
    <property type="match status" value="1"/>
</dbReference>
<geneLocation type="plasmid" evidence="6 7">
    <name>pYZ3</name>
</geneLocation>
<comment type="catalytic activity">
    <reaction evidence="4">
        <text>an aldehyde + NAD(+) + H2O = a carboxylate + NADH + 2 H(+)</text>
        <dbReference type="Rhea" id="RHEA:16185"/>
        <dbReference type="ChEBI" id="CHEBI:15377"/>
        <dbReference type="ChEBI" id="CHEBI:15378"/>
        <dbReference type="ChEBI" id="CHEBI:17478"/>
        <dbReference type="ChEBI" id="CHEBI:29067"/>
        <dbReference type="ChEBI" id="CHEBI:57540"/>
        <dbReference type="ChEBI" id="CHEBI:57945"/>
        <dbReference type="EC" id="1.2.1.3"/>
    </reaction>
</comment>
<evidence type="ECO:0000256" key="4">
    <source>
        <dbReference type="ARBA" id="ARBA00049194"/>
    </source>
</evidence>
<dbReference type="Pfam" id="PF00171">
    <property type="entry name" value="Aldedh"/>
    <property type="match status" value="1"/>
</dbReference>
<dbReference type="Gene3D" id="3.40.605.10">
    <property type="entry name" value="Aldehyde Dehydrogenase, Chain A, domain 1"/>
    <property type="match status" value="1"/>
</dbReference>
<feature type="domain" description="Aldehyde dehydrogenase" evidence="5">
    <location>
        <begin position="16"/>
        <end position="472"/>
    </location>
</feature>
<proteinExistence type="inferred from homology"/>
<dbReference type="PANTHER" id="PTHR42804:SF1">
    <property type="entry name" value="ALDEHYDE DEHYDROGENASE-RELATED"/>
    <property type="match status" value="1"/>
</dbReference>
<dbReference type="Proteomes" id="UP000077405">
    <property type="component" value="Plasmid pYZ3"/>
</dbReference>
<dbReference type="Gene3D" id="3.40.309.10">
    <property type="entry name" value="Aldehyde Dehydrogenase, Chain A, domain 2"/>
    <property type="match status" value="1"/>
</dbReference>
<dbReference type="FunFam" id="3.40.605.10:FF:000007">
    <property type="entry name" value="NAD/NADP-dependent betaine aldehyde dehydrogenase"/>
    <property type="match status" value="1"/>
</dbReference>
<evidence type="ECO:0000256" key="3">
    <source>
        <dbReference type="ARBA" id="ARBA00024226"/>
    </source>
</evidence>
<reference evidence="6 7" key="1">
    <citation type="submission" date="2018-04" db="EMBL/GenBank/DDBJ databases">
        <title>Complete genome sequence of the nitrogen-fixing bacterium Azospirillum humicireducens type strain SgZ-5.</title>
        <authorList>
            <person name="Yu Z."/>
        </authorList>
    </citation>
    <scope>NUCLEOTIDE SEQUENCE [LARGE SCALE GENOMIC DNA]</scope>
    <source>
        <strain evidence="6 7">SgZ-5</strain>
        <plasmid evidence="6 7">pYZ3</plasmid>
    </source>
</reference>
<dbReference type="AlphaFoldDB" id="A0A2R4VTV7"/>
<comment type="similarity">
    <text evidence="1">Belongs to the aldehyde dehydrogenase family.</text>
</comment>
<dbReference type="InterPro" id="IPR016161">
    <property type="entry name" value="Ald_DH/histidinol_DH"/>
</dbReference>
<dbReference type="InterPro" id="IPR016162">
    <property type="entry name" value="Ald_DH_N"/>
</dbReference>
<organism evidence="6 7">
    <name type="scientific">Azospirillum humicireducens</name>
    <dbReference type="NCBI Taxonomy" id="1226968"/>
    <lineage>
        <taxon>Bacteria</taxon>
        <taxon>Pseudomonadati</taxon>
        <taxon>Pseudomonadota</taxon>
        <taxon>Alphaproteobacteria</taxon>
        <taxon>Rhodospirillales</taxon>
        <taxon>Azospirillaceae</taxon>
        <taxon>Azospirillum</taxon>
    </lineage>
</organism>
<dbReference type="EC" id="1.2.1.3" evidence="3"/>
<dbReference type="KEGG" id="ahu:A6A40_22765"/>
<dbReference type="FunFam" id="3.40.309.10:FF:000012">
    <property type="entry name" value="Betaine aldehyde dehydrogenase"/>
    <property type="match status" value="1"/>
</dbReference>
<gene>
    <name evidence="6" type="ORF">A6A40_22765</name>
</gene>
<keyword evidence="2" id="KW-0560">Oxidoreductase</keyword>
<dbReference type="InterPro" id="IPR016160">
    <property type="entry name" value="Ald_DH_CS_CYS"/>
</dbReference>
<evidence type="ECO:0000313" key="7">
    <source>
        <dbReference type="Proteomes" id="UP000077405"/>
    </source>
</evidence>
<evidence type="ECO:0000313" key="6">
    <source>
        <dbReference type="EMBL" id="AWB07878.1"/>
    </source>
</evidence>
<dbReference type="CDD" id="cd07138">
    <property type="entry name" value="ALDH_CddD_SSP0762"/>
    <property type="match status" value="1"/>
</dbReference>
<dbReference type="InterPro" id="IPR015590">
    <property type="entry name" value="Aldehyde_DH_dom"/>
</dbReference>
<protein>
    <recommendedName>
        <fullName evidence="3">aldehyde dehydrogenase (NAD(+))</fullName>
        <ecNumber evidence="3">1.2.1.3</ecNumber>
    </recommendedName>
</protein>
<dbReference type="GO" id="GO:0004029">
    <property type="term" value="F:aldehyde dehydrogenase (NAD+) activity"/>
    <property type="evidence" value="ECO:0007669"/>
    <property type="project" value="UniProtKB-EC"/>
</dbReference>
<dbReference type="PROSITE" id="PS00070">
    <property type="entry name" value="ALDEHYDE_DEHYDR_CYS"/>
    <property type="match status" value="1"/>
</dbReference>
<evidence type="ECO:0000256" key="2">
    <source>
        <dbReference type="ARBA" id="ARBA00023002"/>
    </source>
</evidence>